<reference evidence="4 5" key="1">
    <citation type="journal article" date="2015" name="Mol. Plant Microbe Interact.">
        <title>Genome, transcriptome, and functional analyses of Penicillium expansum provide new insights into secondary metabolism and pathogenicity.</title>
        <authorList>
            <person name="Ballester A.R."/>
            <person name="Marcet-Houben M."/>
            <person name="Levin E."/>
            <person name="Sela N."/>
            <person name="Selma-Lazaro C."/>
            <person name="Carmona L."/>
            <person name="Wisniewski M."/>
            <person name="Droby S."/>
            <person name="Gonzalez-Candelas L."/>
            <person name="Gabaldon T."/>
        </authorList>
    </citation>
    <scope>NUCLEOTIDE SEQUENCE [LARGE SCALE GENOMIC DNA]</scope>
    <source>
        <strain evidence="4 5">PHI-1</strain>
    </source>
</reference>
<evidence type="ECO:0000313" key="5">
    <source>
        <dbReference type="Proteomes" id="UP000030104"/>
    </source>
</evidence>
<dbReference type="AlphaFoldDB" id="A0A0A2L217"/>
<proteinExistence type="inferred from homology"/>
<dbReference type="STRING" id="40296.A0A0A2L217"/>
<dbReference type="PANTHER" id="PTHR12286:SF5">
    <property type="entry name" value="SACCHAROPINE DEHYDROGENASE-LIKE OXIDOREDUCTASE"/>
    <property type="match status" value="1"/>
</dbReference>
<dbReference type="InterPro" id="IPR051276">
    <property type="entry name" value="Saccharopine_DH-like_oxidrdct"/>
</dbReference>
<feature type="domain" description="NAD-dependent epimerase/dehydratase" evidence="2">
    <location>
        <begin position="451"/>
        <end position="706"/>
    </location>
</feature>
<organism evidence="4 5">
    <name type="scientific">Penicillium italicum</name>
    <name type="common">Blue mold</name>
    <dbReference type="NCBI Taxonomy" id="40296"/>
    <lineage>
        <taxon>Eukaryota</taxon>
        <taxon>Fungi</taxon>
        <taxon>Dikarya</taxon>
        <taxon>Ascomycota</taxon>
        <taxon>Pezizomycotina</taxon>
        <taxon>Eurotiomycetes</taxon>
        <taxon>Eurotiomycetidae</taxon>
        <taxon>Eurotiales</taxon>
        <taxon>Aspergillaceae</taxon>
        <taxon>Penicillium</taxon>
    </lineage>
</organism>
<keyword evidence="5" id="KW-1185">Reference proteome</keyword>
<evidence type="ECO:0000259" key="3">
    <source>
        <dbReference type="Pfam" id="PF03435"/>
    </source>
</evidence>
<dbReference type="EMBL" id="JQGA01000834">
    <property type="protein sequence ID" value="KGO73233.1"/>
    <property type="molecule type" value="Genomic_DNA"/>
</dbReference>
<dbReference type="InterPro" id="IPR005097">
    <property type="entry name" value="Sacchrp_dh_NADP-bd"/>
</dbReference>
<dbReference type="GO" id="GO:0005811">
    <property type="term" value="C:lipid droplet"/>
    <property type="evidence" value="ECO:0007669"/>
    <property type="project" value="TreeGrafter"/>
</dbReference>
<gene>
    <name evidence="4" type="ORF">PITC_003210</name>
</gene>
<dbReference type="InterPro" id="IPR001509">
    <property type="entry name" value="Epimerase_deHydtase"/>
</dbReference>
<dbReference type="Gene3D" id="3.40.50.720">
    <property type="entry name" value="NAD(P)-binding Rossmann-like Domain"/>
    <property type="match status" value="2"/>
</dbReference>
<dbReference type="Proteomes" id="UP000030104">
    <property type="component" value="Unassembled WGS sequence"/>
</dbReference>
<evidence type="ECO:0000256" key="1">
    <source>
        <dbReference type="ARBA" id="ARBA00038048"/>
    </source>
</evidence>
<feature type="domain" description="Saccharopine dehydrogenase NADP binding" evidence="3">
    <location>
        <begin position="4"/>
        <end position="131"/>
    </location>
</feature>
<dbReference type="SUPFAM" id="SSF51735">
    <property type="entry name" value="NAD(P)-binding Rossmann-fold domains"/>
    <property type="match status" value="2"/>
</dbReference>
<evidence type="ECO:0000259" key="2">
    <source>
        <dbReference type="Pfam" id="PF01370"/>
    </source>
</evidence>
<name>A0A0A2L217_PENIT</name>
<dbReference type="OrthoDB" id="10268090at2759"/>
<dbReference type="HOGENOM" id="CLU_363324_0_0_1"/>
<evidence type="ECO:0000313" key="4">
    <source>
        <dbReference type="EMBL" id="KGO73233.1"/>
    </source>
</evidence>
<comment type="similarity">
    <text evidence="1">Belongs to the saccharopine dehydrogenase family.</text>
</comment>
<sequence>MYDIILFGATGFTGKLCARFIAQNYPSTTQWCIAGRSLSRLEAVVDGLKELFPNRESPDIEIVELNASSLEPLIQRTRVVINGIGPFHRFSTPIVAACATLGTHYIDFTTEVPWIREVIESYGEVARQSGSLVSTNAFMGQGQLEADIEQLIPGLSTSTPSDITALLIANQIQEAYSTGTGEIISSGKLDIKAMSAGSLNTVLDTFETYGSGWYLSGDSSILSALPQRIRQKAPWITRIFGYRYTQGLGSLATSFTGPGNEAVVYRSASQKPDLYGPDFHFEEYLPANGVLSAVLMHLLTKVFLVLLSVPFIRGLTRKLALRMDSAPDLNQLRHVERAEFRAVGRESGGAEPKVWASFAREGALYELTALVTCVGARVLLDRKITADMAGKDARGHGGVVTPSFLGMEYVDRLKDAGIKIENFMTLIIPRPRVAEESPTTRNSEYRSERLLITGVTGYIGFKTLTTALERGYHVRAVVRSERNVNELKDKSTIIALSLYQKQLEFVVIPNFLESDAIFKSLEGTTVIIHLASPLAIETDDYDVGIVKPAISMVTTVLEAATRVASIRRVILTSSCVTLIPFEWNINPDSQRLYIVDDVNTSVTGPFSTAMEAYWASKALARVATKAFINHTRPKFDFVNLLPSVVIGPDDRLDADPTATVDSLLQGTRAAVLAPALTSSLNSSFPYVGTPVHVADVARAHVDAVDAGLVLGNSEHILSSDTPNGVVWDRDVQAVCRKFFPDEVASKRLPLEGSLTAIKWRLSARQTEETFGWQFTGFEETTRQLVAQYLRLEERSFK</sequence>
<dbReference type="Pfam" id="PF03435">
    <property type="entry name" value="Sacchrp_dh_NADP"/>
    <property type="match status" value="1"/>
</dbReference>
<dbReference type="GO" id="GO:0005739">
    <property type="term" value="C:mitochondrion"/>
    <property type="evidence" value="ECO:0007669"/>
    <property type="project" value="TreeGrafter"/>
</dbReference>
<dbReference type="PANTHER" id="PTHR12286">
    <property type="entry name" value="SACCHAROPINE DEHYDROGENASE-LIKE OXIDOREDUCTASE"/>
    <property type="match status" value="1"/>
</dbReference>
<dbReference type="GO" id="GO:0005886">
    <property type="term" value="C:plasma membrane"/>
    <property type="evidence" value="ECO:0007669"/>
    <property type="project" value="TreeGrafter"/>
</dbReference>
<dbReference type="PhylomeDB" id="A0A0A2L217"/>
<dbReference type="Pfam" id="PF01370">
    <property type="entry name" value="Epimerase"/>
    <property type="match status" value="1"/>
</dbReference>
<comment type="caution">
    <text evidence="4">The sequence shown here is derived from an EMBL/GenBank/DDBJ whole genome shotgun (WGS) entry which is preliminary data.</text>
</comment>
<dbReference type="GO" id="GO:0009247">
    <property type="term" value="P:glycolipid biosynthetic process"/>
    <property type="evidence" value="ECO:0007669"/>
    <property type="project" value="TreeGrafter"/>
</dbReference>
<dbReference type="InterPro" id="IPR036291">
    <property type="entry name" value="NAD(P)-bd_dom_sf"/>
</dbReference>
<protein>
    <submittedName>
        <fullName evidence="4">NAD-dependent epimerase/dehydratase</fullName>
    </submittedName>
</protein>
<accession>A0A0A2L217</accession>